<name>A0ABY8VL56_9CORY</name>
<reference evidence="3 4" key="1">
    <citation type="submission" date="2023-05" db="EMBL/GenBank/DDBJ databases">
        <title>Corynebacterium suedekumii sp. nov. and Corynebacterium breve sp. nov. isolated from raw cow's milk.</title>
        <authorList>
            <person name="Baer M.K."/>
            <person name="Mehl L."/>
            <person name="Hellmuth R."/>
            <person name="Marke G."/>
            <person name="Lipski A."/>
        </authorList>
    </citation>
    <scope>NUCLEOTIDE SEQUENCE [LARGE SCALE GENOMIC DNA]</scope>
    <source>
        <strain evidence="3 4">R4</strain>
    </source>
</reference>
<keyword evidence="1" id="KW-0472">Membrane</keyword>
<feature type="transmembrane region" description="Helical" evidence="1">
    <location>
        <begin position="65"/>
        <end position="82"/>
    </location>
</feature>
<proteinExistence type="predicted"/>
<sequence>MPCAKRWRRTSVRLPDVWVLGGILWSVALCHFDVTQRRLPNWLTVPAAIVALIFAAIVAPHSFAGLIWPLTYLFVGLVLGGVGGGDIKLAISLGIVVAFHAGILGVCVAMATSSMITALVAWALKQAATAHGPSMLIASWLCAIIVHH</sequence>
<dbReference type="InterPro" id="IPR000045">
    <property type="entry name" value="Prepilin_IV_endopep_pep"/>
</dbReference>
<dbReference type="EC" id="3.4.23.43" evidence="3"/>
<keyword evidence="4" id="KW-1185">Reference proteome</keyword>
<evidence type="ECO:0000313" key="3">
    <source>
        <dbReference type="EMBL" id="WIM68929.1"/>
    </source>
</evidence>
<organism evidence="3 4">
    <name type="scientific">Corynebacterium breve</name>
    <dbReference type="NCBI Taxonomy" id="3049799"/>
    <lineage>
        <taxon>Bacteria</taxon>
        <taxon>Bacillati</taxon>
        <taxon>Actinomycetota</taxon>
        <taxon>Actinomycetes</taxon>
        <taxon>Mycobacteriales</taxon>
        <taxon>Corynebacteriaceae</taxon>
        <taxon>Corynebacterium</taxon>
    </lineage>
</organism>
<dbReference type="EMBL" id="CP126969">
    <property type="protein sequence ID" value="WIM68929.1"/>
    <property type="molecule type" value="Genomic_DNA"/>
</dbReference>
<feature type="transmembrane region" description="Helical" evidence="1">
    <location>
        <begin position="41"/>
        <end position="59"/>
    </location>
</feature>
<feature type="transmembrane region" description="Helical" evidence="1">
    <location>
        <begin position="128"/>
        <end position="146"/>
    </location>
</feature>
<protein>
    <submittedName>
        <fullName evidence="3">Prepilin peptidase</fullName>
        <ecNumber evidence="3">3.4.23.43</ecNumber>
    </submittedName>
</protein>
<feature type="transmembrane region" description="Helical" evidence="1">
    <location>
        <begin position="89"/>
        <end position="122"/>
    </location>
</feature>
<dbReference type="GO" id="GO:0004190">
    <property type="term" value="F:aspartic-type endopeptidase activity"/>
    <property type="evidence" value="ECO:0007669"/>
    <property type="project" value="UniProtKB-EC"/>
</dbReference>
<evidence type="ECO:0000259" key="2">
    <source>
        <dbReference type="Pfam" id="PF01478"/>
    </source>
</evidence>
<dbReference type="Gene3D" id="1.20.120.1220">
    <property type="match status" value="1"/>
</dbReference>
<gene>
    <name evidence="3" type="ORF">QP027_06005</name>
</gene>
<keyword evidence="3" id="KW-0378">Hydrolase</keyword>
<evidence type="ECO:0000256" key="1">
    <source>
        <dbReference type="SAM" id="Phobius"/>
    </source>
</evidence>
<dbReference type="Proteomes" id="UP001225598">
    <property type="component" value="Chromosome"/>
</dbReference>
<accession>A0ABY8VL56</accession>
<keyword evidence="1" id="KW-0812">Transmembrane</keyword>
<dbReference type="Pfam" id="PF01478">
    <property type="entry name" value="Peptidase_A24"/>
    <property type="match status" value="1"/>
</dbReference>
<dbReference type="RefSeq" id="WP_284826801.1">
    <property type="nucleotide sequence ID" value="NZ_CP126969.1"/>
</dbReference>
<evidence type="ECO:0000313" key="4">
    <source>
        <dbReference type="Proteomes" id="UP001225598"/>
    </source>
</evidence>
<keyword evidence="1" id="KW-1133">Transmembrane helix</keyword>
<feature type="domain" description="Prepilin type IV endopeptidase peptidase" evidence="2">
    <location>
        <begin position="23"/>
        <end position="113"/>
    </location>
</feature>